<gene>
    <name evidence="4" type="ORF">EYC98_11990</name>
</gene>
<name>A0ABT3TGY9_9GAMM</name>
<keyword evidence="2" id="KW-0472">Membrane</keyword>
<reference evidence="4" key="1">
    <citation type="submission" date="2019-02" db="EMBL/GenBank/DDBJ databases">
        <authorList>
            <person name="Li S.-H."/>
        </authorList>
    </citation>
    <scope>NUCLEOTIDE SEQUENCE</scope>
    <source>
        <strain evidence="4">IMCC14734</strain>
    </source>
</reference>
<sequence length="197" mass="22985">MGRRHRRRRDYYSSDSVSRSGNSRGYRSQSRRFKSRRRSGWGMNLYRNTRDGKVAGVCAGLADHWEVDHWVVRIAAVMLFLFMGPLAFWAYVAAWMLLAPLRRSNGDDTDAYARSGRRYSANASDGYTGSDDVEVAMDYDENYHTYRPRKMFRYGESPAVRLQRARERLDAALGRVEDMESYVTSRQYNLNKEFSKL</sequence>
<evidence type="ECO:0000256" key="2">
    <source>
        <dbReference type="SAM" id="Phobius"/>
    </source>
</evidence>
<accession>A0ABT3TGY9</accession>
<dbReference type="EMBL" id="SHNN01000002">
    <property type="protein sequence ID" value="MCX2981583.1"/>
    <property type="molecule type" value="Genomic_DNA"/>
</dbReference>
<comment type="caution">
    <text evidence="4">The sequence shown here is derived from an EMBL/GenBank/DDBJ whole genome shotgun (WGS) entry which is preliminary data.</text>
</comment>
<dbReference type="Pfam" id="PF04024">
    <property type="entry name" value="PspC"/>
    <property type="match status" value="1"/>
</dbReference>
<dbReference type="Proteomes" id="UP001143362">
    <property type="component" value="Unassembled WGS sequence"/>
</dbReference>
<evidence type="ECO:0000259" key="3">
    <source>
        <dbReference type="Pfam" id="PF04024"/>
    </source>
</evidence>
<keyword evidence="2" id="KW-1133">Transmembrane helix</keyword>
<feature type="domain" description="Phage shock protein PspC N-terminal" evidence="3">
    <location>
        <begin position="44"/>
        <end position="98"/>
    </location>
</feature>
<evidence type="ECO:0000313" key="4">
    <source>
        <dbReference type="EMBL" id="MCX2981583.1"/>
    </source>
</evidence>
<keyword evidence="5" id="KW-1185">Reference proteome</keyword>
<evidence type="ECO:0000256" key="1">
    <source>
        <dbReference type="SAM" id="MobiDB-lite"/>
    </source>
</evidence>
<protein>
    <submittedName>
        <fullName evidence="4">PspC domain-containing protein</fullName>
    </submittedName>
</protein>
<feature type="region of interest" description="Disordered" evidence="1">
    <location>
        <begin position="1"/>
        <end position="35"/>
    </location>
</feature>
<dbReference type="InterPro" id="IPR007168">
    <property type="entry name" value="Phageshock_PspC_N"/>
</dbReference>
<keyword evidence="2" id="KW-0812">Transmembrane</keyword>
<organism evidence="4 5">
    <name type="scientific">Candidatus Litorirhabdus singularis</name>
    <dbReference type="NCBI Taxonomy" id="2518993"/>
    <lineage>
        <taxon>Bacteria</taxon>
        <taxon>Pseudomonadati</taxon>
        <taxon>Pseudomonadota</taxon>
        <taxon>Gammaproteobacteria</taxon>
        <taxon>Cellvibrionales</taxon>
        <taxon>Halieaceae</taxon>
        <taxon>Candidatus Litorirhabdus</taxon>
    </lineage>
</organism>
<proteinExistence type="predicted"/>
<evidence type="ECO:0000313" key="5">
    <source>
        <dbReference type="Proteomes" id="UP001143362"/>
    </source>
</evidence>
<feature type="transmembrane region" description="Helical" evidence="2">
    <location>
        <begin position="74"/>
        <end position="98"/>
    </location>
</feature>
<feature type="compositionally biased region" description="Low complexity" evidence="1">
    <location>
        <begin position="13"/>
        <end position="28"/>
    </location>
</feature>